<dbReference type="Proteomes" id="UP000245680">
    <property type="component" value="Unassembled WGS sequence"/>
</dbReference>
<name>A0A2V2L6S7_9RHOB</name>
<keyword evidence="1" id="KW-0732">Signal</keyword>
<organism evidence="2 3">
    <name type="scientific">Meridianimarinicoccus roseus</name>
    <dbReference type="NCBI Taxonomy" id="2072018"/>
    <lineage>
        <taxon>Bacteria</taxon>
        <taxon>Pseudomonadati</taxon>
        <taxon>Pseudomonadota</taxon>
        <taxon>Alphaproteobacteria</taxon>
        <taxon>Rhodobacterales</taxon>
        <taxon>Paracoccaceae</taxon>
        <taxon>Meridianimarinicoccus</taxon>
    </lineage>
</organism>
<evidence type="ECO:0000313" key="2">
    <source>
        <dbReference type="EMBL" id="PWR00785.1"/>
    </source>
</evidence>
<keyword evidence="3" id="KW-1185">Reference proteome</keyword>
<protein>
    <submittedName>
        <fullName evidence="2">Uncharacterized protein</fullName>
    </submittedName>
</protein>
<feature type="signal peptide" evidence="1">
    <location>
        <begin position="1"/>
        <end position="21"/>
    </location>
</feature>
<proteinExistence type="predicted"/>
<comment type="caution">
    <text evidence="2">The sequence shown here is derived from an EMBL/GenBank/DDBJ whole genome shotgun (WGS) entry which is preliminary data.</text>
</comment>
<feature type="chain" id="PRO_5016140421" evidence="1">
    <location>
        <begin position="22"/>
        <end position="237"/>
    </location>
</feature>
<evidence type="ECO:0000256" key="1">
    <source>
        <dbReference type="SAM" id="SignalP"/>
    </source>
</evidence>
<dbReference type="AlphaFoldDB" id="A0A2V2L6S7"/>
<gene>
    <name evidence="2" type="ORF">DKT77_19805</name>
</gene>
<evidence type="ECO:0000313" key="3">
    <source>
        <dbReference type="Proteomes" id="UP000245680"/>
    </source>
</evidence>
<accession>A0A2V2L6S7</accession>
<sequence>MVLSVLAVLLVSAFLVNKVTAVTLDDVAYHFSLGRTKATVGVSGGDIYAISPDGLAETKLCSLKLQEDFVTRVKVEARFTNAIGDTLPFLVNWVSLGSEDSLGTTEGFKAGNLHFSGEFTELQPDAPMGAPADCERKMAEFMNRRHRICMVRSSLIPTENGVFSAYRFDQLQMWLPESIFEMNGLVKSDAAHEVQTQSCPLSSAVPWDVAFRKSLRVINMENLPDEDAEEKGTDKEV</sequence>
<reference evidence="2 3" key="1">
    <citation type="submission" date="2018-05" db="EMBL/GenBank/DDBJ databases">
        <title>Rhodobacteraceae gen. nov., sp. nov. isolated from sea water.</title>
        <authorList>
            <person name="Ren Y."/>
        </authorList>
    </citation>
    <scope>NUCLEOTIDE SEQUENCE [LARGE SCALE GENOMIC DNA]</scope>
    <source>
        <strain evidence="2 3">TG-679</strain>
    </source>
</reference>
<dbReference type="EMBL" id="QGKU01000068">
    <property type="protein sequence ID" value="PWR00785.1"/>
    <property type="molecule type" value="Genomic_DNA"/>
</dbReference>